<evidence type="ECO:0000256" key="1">
    <source>
        <dbReference type="ARBA" id="ARBA00004141"/>
    </source>
</evidence>
<feature type="transmembrane region" description="Helical" evidence="5">
    <location>
        <begin position="360"/>
        <end position="385"/>
    </location>
</feature>
<dbReference type="AlphaFoldDB" id="A0A1V9FPB7"/>
<dbReference type="Pfam" id="PF00654">
    <property type="entry name" value="Voltage_CLC"/>
    <property type="match status" value="1"/>
</dbReference>
<evidence type="ECO:0000256" key="5">
    <source>
        <dbReference type="SAM" id="Phobius"/>
    </source>
</evidence>
<keyword evidence="4 5" id="KW-0472">Membrane</keyword>
<dbReference type="InterPro" id="IPR050368">
    <property type="entry name" value="ClC-type_chloride_channel"/>
</dbReference>
<protein>
    <recommendedName>
        <fullName evidence="8">Voltage-gated chloride channel protein</fullName>
    </recommendedName>
</protein>
<feature type="transmembrane region" description="Helical" evidence="5">
    <location>
        <begin position="265"/>
        <end position="282"/>
    </location>
</feature>
<evidence type="ECO:0000256" key="2">
    <source>
        <dbReference type="ARBA" id="ARBA00022692"/>
    </source>
</evidence>
<dbReference type="InterPro" id="IPR014743">
    <property type="entry name" value="Cl-channel_core"/>
</dbReference>
<reference evidence="6 7" key="1">
    <citation type="submission" date="2016-03" db="EMBL/GenBank/DDBJ databases">
        <title>Niastella vici sp. nov., isolated from farmland soil.</title>
        <authorList>
            <person name="Chen L."/>
            <person name="Wang D."/>
            <person name="Yang S."/>
            <person name="Wang G."/>
        </authorList>
    </citation>
    <scope>NUCLEOTIDE SEQUENCE [LARGE SCALE GENOMIC DNA]</scope>
    <source>
        <strain evidence="6 7">DJ57</strain>
    </source>
</reference>
<evidence type="ECO:0000256" key="4">
    <source>
        <dbReference type="ARBA" id="ARBA00023136"/>
    </source>
</evidence>
<keyword evidence="2 5" id="KW-0812">Transmembrane</keyword>
<dbReference type="PRINTS" id="PR00762">
    <property type="entry name" value="CLCHANNEL"/>
</dbReference>
<gene>
    <name evidence="6" type="ORF">A3860_34430</name>
</gene>
<accession>A0A1V9FPB7</accession>
<comment type="caution">
    <text evidence="6">The sequence shown here is derived from an EMBL/GenBank/DDBJ whole genome shotgun (WGS) entry which is preliminary data.</text>
</comment>
<dbReference type="EMBL" id="LVYD01000065">
    <property type="protein sequence ID" value="OQP60180.1"/>
    <property type="molecule type" value="Genomic_DNA"/>
</dbReference>
<keyword evidence="3 5" id="KW-1133">Transmembrane helix</keyword>
<evidence type="ECO:0000256" key="3">
    <source>
        <dbReference type="ARBA" id="ARBA00022989"/>
    </source>
</evidence>
<dbReference type="GO" id="GO:0016020">
    <property type="term" value="C:membrane"/>
    <property type="evidence" value="ECO:0007669"/>
    <property type="project" value="UniProtKB-SubCell"/>
</dbReference>
<dbReference type="GO" id="GO:0015108">
    <property type="term" value="F:chloride transmembrane transporter activity"/>
    <property type="evidence" value="ECO:0007669"/>
    <property type="project" value="InterPro"/>
</dbReference>
<feature type="transmembrane region" description="Helical" evidence="5">
    <location>
        <begin position="144"/>
        <end position="169"/>
    </location>
</feature>
<dbReference type="PANTHER" id="PTHR43427:SF12">
    <property type="entry name" value="CHLORIDE TRANSPORTER"/>
    <property type="match status" value="1"/>
</dbReference>
<dbReference type="PANTHER" id="PTHR43427">
    <property type="entry name" value="CHLORIDE CHANNEL PROTEIN CLC-E"/>
    <property type="match status" value="1"/>
</dbReference>
<name>A0A1V9FPB7_9BACT</name>
<proteinExistence type="predicted"/>
<feature type="transmembrane region" description="Helical" evidence="5">
    <location>
        <begin position="20"/>
        <end position="39"/>
    </location>
</feature>
<dbReference type="SUPFAM" id="SSF81340">
    <property type="entry name" value="Clc chloride channel"/>
    <property type="match status" value="1"/>
</dbReference>
<comment type="subcellular location">
    <subcellularLocation>
        <location evidence="1">Membrane</location>
        <topology evidence="1">Multi-pass membrane protein</topology>
    </subcellularLocation>
</comment>
<evidence type="ECO:0000313" key="6">
    <source>
        <dbReference type="EMBL" id="OQP60180.1"/>
    </source>
</evidence>
<dbReference type="InterPro" id="IPR001807">
    <property type="entry name" value="ClC"/>
</dbReference>
<feature type="transmembrane region" description="Helical" evidence="5">
    <location>
        <begin position="235"/>
        <end position="253"/>
    </location>
</feature>
<evidence type="ECO:0008006" key="8">
    <source>
        <dbReference type="Google" id="ProtNLM"/>
    </source>
</evidence>
<keyword evidence="7" id="KW-1185">Reference proteome</keyword>
<dbReference type="Proteomes" id="UP000192796">
    <property type="component" value="Unassembled WGS sequence"/>
</dbReference>
<feature type="transmembrane region" description="Helical" evidence="5">
    <location>
        <begin position="392"/>
        <end position="410"/>
    </location>
</feature>
<feature type="transmembrane region" description="Helical" evidence="5">
    <location>
        <begin position="314"/>
        <end position="331"/>
    </location>
</feature>
<organism evidence="6 7">
    <name type="scientific">Niastella vici</name>
    <dbReference type="NCBI Taxonomy" id="1703345"/>
    <lineage>
        <taxon>Bacteria</taxon>
        <taxon>Pseudomonadati</taxon>
        <taxon>Bacteroidota</taxon>
        <taxon>Chitinophagia</taxon>
        <taxon>Chitinophagales</taxon>
        <taxon>Chitinophagaceae</taxon>
        <taxon>Niastella</taxon>
    </lineage>
</organism>
<dbReference type="STRING" id="1703345.A3860_34430"/>
<dbReference type="Gene3D" id="1.10.3080.10">
    <property type="entry name" value="Clc chloride channel"/>
    <property type="match status" value="1"/>
</dbReference>
<dbReference type="RefSeq" id="WP_081153511.1">
    <property type="nucleotide sequence ID" value="NZ_LVYD01000065.1"/>
</dbReference>
<feature type="transmembrane region" description="Helical" evidence="5">
    <location>
        <begin position="336"/>
        <end position="354"/>
    </location>
</feature>
<feature type="transmembrane region" description="Helical" evidence="5">
    <location>
        <begin position="51"/>
        <end position="70"/>
    </location>
</feature>
<sequence length="454" mass="49291">MQLSEKYSAQFGLIKRTLWWSLLTIPSSIVTGSFVALLLSSVDRVTSTRLYYPWLLFFLPLAGFITWFLLKRLHEKSDNIILTGIHYADAGVTRKSAGPVFITTLLTHLCGGSAGREDAALQIGGSIGSLFAWLFRLETTLVRVVTSSGIAAAFGAAFGIPVSGALFPLEAVKSGNFPYNALIPCLTASIIGMLTCNFWGIHPTQFQVIFFSKLHPLFAGTFHIAPLLLLKVAGLGVASGLVSCLFFGLAGWIRYYTDKIISLKWLIPIIGGILIIMLYYLLATPDYLGLGVTSAGQQAVSIASAFKAGGAHTWSWWWKLLFAVITLGFGFRGGEIIPLLFIGATLGNVLATLLQVPAELFAAVGFIAVFAGAANTPFTATFIGIELFGGQYVVYYAFACFIAYFFSPVIQSKPGHRFIAIPKIFDTGFVKDTLLDLKIETERFYNSKKDASSS</sequence>
<evidence type="ECO:0000313" key="7">
    <source>
        <dbReference type="Proteomes" id="UP000192796"/>
    </source>
</evidence>
<feature type="transmembrane region" description="Helical" evidence="5">
    <location>
        <begin position="181"/>
        <end position="201"/>
    </location>
</feature>
<dbReference type="OrthoDB" id="9767361at2"/>
<feature type="transmembrane region" description="Helical" evidence="5">
    <location>
        <begin position="208"/>
        <end position="229"/>
    </location>
</feature>